<dbReference type="NCBIfam" id="TIGR02191">
    <property type="entry name" value="RNaseIII"/>
    <property type="match status" value="1"/>
</dbReference>
<dbReference type="GO" id="GO:0019843">
    <property type="term" value="F:rRNA binding"/>
    <property type="evidence" value="ECO:0007669"/>
    <property type="project" value="UniProtKB-KW"/>
</dbReference>
<dbReference type="GO" id="GO:0003725">
    <property type="term" value="F:double-stranded RNA binding"/>
    <property type="evidence" value="ECO:0007669"/>
    <property type="project" value="TreeGrafter"/>
</dbReference>
<evidence type="ECO:0000256" key="12">
    <source>
        <dbReference type="ARBA" id="ARBA00022801"/>
    </source>
</evidence>
<evidence type="ECO:0000256" key="11">
    <source>
        <dbReference type="ARBA" id="ARBA00022759"/>
    </source>
</evidence>
<dbReference type="GO" id="GO:0005737">
    <property type="term" value="C:cytoplasm"/>
    <property type="evidence" value="ECO:0007669"/>
    <property type="project" value="UniProtKB-SubCell"/>
</dbReference>
<dbReference type="Pfam" id="PF00035">
    <property type="entry name" value="dsrm"/>
    <property type="match status" value="1"/>
</dbReference>
<comment type="caution">
    <text evidence="18">The sequence shown here is derived from an EMBL/GenBank/DDBJ whole genome shotgun (WGS) entry which is preliminary data.</text>
</comment>
<dbReference type="Gene3D" id="1.10.1520.10">
    <property type="entry name" value="Ribonuclease III domain"/>
    <property type="match status" value="1"/>
</dbReference>
<evidence type="ECO:0000256" key="8">
    <source>
        <dbReference type="ARBA" id="ARBA00022694"/>
    </source>
</evidence>
<dbReference type="InterPro" id="IPR014720">
    <property type="entry name" value="dsRBD_dom"/>
</dbReference>
<feature type="binding site" evidence="15">
    <location>
        <position position="145"/>
    </location>
    <ligand>
        <name>Mg(2+)</name>
        <dbReference type="ChEBI" id="CHEBI:18420"/>
    </ligand>
</feature>
<dbReference type="PROSITE" id="PS50142">
    <property type="entry name" value="RNASE_3_2"/>
    <property type="match status" value="1"/>
</dbReference>
<dbReference type="InterPro" id="IPR011907">
    <property type="entry name" value="RNase_III"/>
</dbReference>
<keyword evidence="8 15" id="KW-0819">tRNA processing</keyword>
<feature type="domain" description="DRBM" evidence="16">
    <location>
        <begin position="183"/>
        <end position="252"/>
    </location>
</feature>
<feature type="active site" evidence="15">
    <location>
        <position position="148"/>
    </location>
</feature>
<dbReference type="SUPFAM" id="SSF54768">
    <property type="entry name" value="dsRNA-binding domain-like"/>
    <property type="match status" value="1"/>
</dbReference>
<evidence type="ECO:0000256" key="13">
    <source>
        <dbReference type="ARBA" id="ARBA00022842"/>
    </source>
</evidence>
<dbReference type="PANTHER" id="PTHR11207">
    <property type="entry name" value="RIBONUCLEASE III"/>
    <property type="match status" value="1"/>
</dbReference>
<evidence type="ECO:0000259" key="16">
    <source>
        <dbReference type="PROSITE" id="PS50137"/>
    </source>
</evidence>
<dbReference type="SMART" id="SM00358">
    <property type="entry name" value="DSRM"/>
    <property type="match status" value="1"/>
</dbReference>
<proteinExistence type="inferred from homology"/>
<dbReference type="SMART" id="SM00535">
    <property type="entry name" value="RIBOc"/>
    <property type="match status" value="1"/>
</dbReference>
<dbReference type="EC" id="3.1.26.3" evidence="15"/>
<evidence type="ECO:0000256" key="3">
    <source>
        <dbReference type="ARBA" id="ARBA00010183"/>
    </source>
</evidence>
<evidence type="ECO:0000256" key="6">
    <source>
        <dbReference type="ARBA" id="ARBA00022552"/>
    </source>
</evidence>
<dbReference type="PROSITE" id="PS00517">
    <property type="entry name" value="RNASE_3_1"/>
    <property type="match status" value="1"/>
</dbReference>
<evidence type="ECO:0000256" key="5">
    <source>
        <dbReference type="ARBA" id="ARBA00022490"/>
    </source>
</evidence>
<evidence type="ECO:0000313" key="19">
    <source>
        <dbReference type="Proteomes" id="UP000070394"/>
    </source>
</evidence>
<evidence type="ECO:0000256" key="10">
    <source>
        <dbReference type="ARBA" id="ARBA00022723"/>
    </source>
</evidence>
<evidence type="ECO:0000256" key="1">
    <source>
        <dbReference type="ARBA" id="ARBA00000109"/>
    </source>
</evidence>
<dbReference type="PATRIC" id="fig|467210.3.peg.769"/>
<evidence type="ECO:0000256" key="4">
    <source>
        <dbReference type="ARBA" id="ARBA00011738"/>
    </source>
</evidence>
<keyword evidence="7 15" id="KW-0507">mRNA processing</keyword>
<feature type="active site" evidence="15">
    <location>
        <position position="76"/>
    </location>
</feature>
<keyword evidence="11 15" id="KW-0255">Endonuclease</keyword>
<comment type="similarity">
    <text evidence="3">Belongs to the ribonuclease III family.</text>
</comment>
<dbReference type="GO" id="GO:0006364">
    <property type="term" value="P:rRNA processing"/>
    <property type="evidence" value="ECO:0007669"/>
    <property type="project" value="UniProtKB-UniRule"/>
</dbReference>
<feature type="binding site" evidence="15">
    <location>
        <position position="72"/>
    </location>
    <ligand>
        <name>Mg(2+)</name>
        <dbReference type="ChEBI" id="CHEBI:18420"/>
    </ligand>
</feature>
<comment type="catalytic activity">
    <reaction evidence="1 15">
        <text>Endonucleolytic cleavage to 5'-phosphomonoester.</text>
        <dbReference type="EC" id="3.1.26.3"/>
    </reaction>
</comment>
<comment type="subunit">
    <text evidence="4 15">Homodimer.</text>
</comment>
<gene>
    <name evidence="15" type="primary">rnc</name>
    <name evidence="18" type="ORF">HMPREF1866_00778</name>
</gene>
<comment type="subcellular location">
    <subcellularLocation>
        <location evidence="2 15">Cytoplasm</location>
    </subcellularLocation>
</comment>
<dbReference type="STRING" id="467210.HMPREF1866_00778"/>
<evidence type="ECO:0000256" key="15">
    <source>
        <dbReference type="HAMAP-Rule" id="MF_00104"/>
    </source>
</evidence>
<dbReference type="CDD" id="cd10845">
    <property type="entry name" value="DSRM_RNAse_III_family"/>
    <property type="match status" value="1"/>
</dbReference>
<dbReference type="PANTHER" id="PTHR11207:SF0">
    <property type="entry name" value="RIBONUCLEASE 3"/>
    <property type="match status" value="1"/>
</dbReference>
<dbReference type="HAMAP" id="MF_00104">
    <property type="entry name" value="RNase_III"/>
    <property type="match status" value="1"/>
</dbReference>
<evidence type="ECO:0000256" key="2">
    <source>
        <dbReference type="ARBA" id="ARBA00004496"/>
    </source>
</evidence>
<dbReference type="Gene3D" id="3.30.160.20">
    <property type="match status" value="1"/>
</dbReference>
<dbReference type="FunFam" id="1.10.1520.10:FF:000001">
    <property type="entry name" value="Ribonuclease 3"/>
    <property type="match status" value="1"/>
</dbReference>
<dbReference type="GO" id="GO:0010468">
    <property type="term" value="P:regulation of gene expression"/>
    <property type="evidence" value="ECO:0007669"/>
    <property type="project" value="TreeGrafter"/>
</dbReference>
<dbReference type="SUPFAM" id="SSF69065">
    <property type="entry name" value="RNase III domain-like"/>
    <property type="match status" value="1"/>
</dbReference>
<sequence length="253" mass="28418">MFTRLLFKISDNGSLFIKYRLLRVVMNNNLNELQKLLGYEYKNIELLNQALTHSSYANEHQLGKNGSNERLEFLGDAVLELVSSEFFYGVYPDKPEGELTKIRASFVCEPALVDCAKNIRLSEFIKLGKGEEHTGGRFRPSIISDTFEAVIGSIYLDGGFANAKEVILKFILNGYENKVFFYDSKTILQEVIQSQDSRPVEYDLLSEEGPDHLKKFIVAVKINGERVGVGEGVSKKSAEQAAAYEALKKLGKV</sequence>
<keyword evidence="6 15" id="KW-0698">rRNA processing</keyword>
<dbReference type="InterPro" id="IPR000999">
    <property type="entry name" value="RNase_III_dom"/>
</dbReference>
<evidence type="ECO:0000259" key="17">
    <source>
        <dbReference type="PROSITE" id="PS50142"/>
    </source>
</evidence>
<feature type="domain" description="RNase III" evidence="17">
    <location>
        <begin position="30"/>
        <end position="159"/>
    </location>
</feature>
<keyword evidence="19" id="KW-1185">Reference proteome</keyword>
<dbReference type="Pfam" id="PF14622">
    <property type="entry name" value="Ribonucleas_3_3"/>
    <property type="match status" value="1"/>
</dbReference>
<feature type="binding site" evidence="15">
    <location>
        <position position="148"/>
    </location>
    <ligand>
        <name>Mg(2+)</name>
        <dbReference type="ChEBI" id="CHEBI:18420"/>
    </ligand>
</feature>
<dbReference type="AlphaFoldDB" id="A0A133ZX23"/>
<evidence type="ECO:0000313" key="18">
    <source>
        <dbReference type="EMBL" id="KXB59996.1"/>
    </source>
</evidence>
<dbReference type="GO" id="GO:0004525">
    <property type="term" value="F:ribonuclease III activity"/>
    <property type="evidence" value="ECO:0007669"/>
    <property type="project" value="UniProtKB-UniRule"/>
</dbReference>
<dbReference type="EMBL" id="LSDA01000020">
    <property type="protein sequence ID" value="KXB59996.1"/>
    <property type="molecule type" value="Genomic_DNA"/>
</dbReference>
<evidence type="ECO:0000256" key="7">
    <source>
        <dbReference type="ARBA" id="ARBA00022664"/>
    </source>
</evidence>
<comment type="cofactor">
    <cofactor evidence="15">
        <name>Mg(2+)</name>
        <dbReference type="ChEBI" id="CHEBI:18420"/>
    </cofactor>
</comment>
<keyword evidence="10 15" id="KW-0479">Metal-binding</keyword>
<dbReference type="Proteomes" id="UP000070394">
    <property type="component" value="Unassembled WGS sequence"/>
</dbReference>
<keyword evidence="9 15" id="KW-0540">Nuclease</keyword>
<dbReference type="GO" id="GO:0008033">
    <property type="term" value="P:tRNA processing"/>
    <property type="evidence" value="ECO:0007669"/>
    <property type="project" value="UniProtKB-KW"/>
</dbReference>
<protein>
    <recommendedName>
        <fullName evidence="15">Ribonuclease 3</fullName>
        <ecNumber evidence="15">3.1.26.3</ecNumber>
    </recommendedName>
    <alternativeName>
        <fullName evidence="15">Ribonuclease III</fullName>
        <shortName evidence="15">RNase III</shortName>
    </alternativeName>
</protein>
<dbReference type="CDD" id="cd00593">
    <property type="entry name" value="RIBOc"/>
    <property type="match status" value="1"/>
</dbReference>
<keyword evidence="15" id="KW-0699">rRNA-binding</keyword>
<keyword evidence="5 15" id="KW-0963">Cytoplasm</keyword>
<keyword evidence="12 15" id="KW-0378">Hydrolase</keyword>
<keyword evidence="13 15" id="KW-0460">Magnesium</keyword>
<dbReference type="PROSITE" id="PS50137">
    <property type="entry name" value="DS_RBD"/>
    <property type="match status" value="1"/>
</dbReference>
<evidence type="ECO:0000256" key="9">
    <source>
        <dbReference type="ARBA" id="ARBA00022722"/>
    </source>
</evidence>
<organism evidence="18 19">
    <name type="scientific">Lachnoanaerobaculum saburreum</name>
    <dbReference type="NCBI Taxonomy" id="467210"/>
    <lineage>
        <taxon>Bacteria</taxon>
        <taxon>Bacillati</taxon>
        <taxon>Bacillota</taxon>
        <taxon>Clostridia</taxon>
        <taxon>Lachnospirales</taxon>
        <taxon>Lachnospiraceae</taxon>
        <taxon>Lachnoanaerobaculum</taxon>
    </lineage>
</organism>
<name>A0A133ZX23_9FIRM</name>
<accession>A0A133ZX23</accession>
<dbReference type="GO" id="GO:0042802">
    <property type="term" value="F:identical protein binding"/>
    <property type="evidence" value="ECO:0007669"/>
    <property type="project" value="UniProtKB-ARBA"/>
</dbReference>
<dbReference type="GO" id="GO:0006397">
    <property type="term" value="P:mRNA processing"/>
    <property type="evidence" value="ECO:0007669"/>
    <property type="project" value="UniProtKB-UniRule"/>
</dbReference>
<reference evidence="19" key="1">
    <citation type="submission" date="2016-01" db="EMBL/GenBank/DDBJ databases">
        <authorList>
            <person name="Mitreva M."/>
            <person name="Pepin K.H."/>
            <person name="Mihindukulasuriya K.A."/>
            <person name="Fulton R."/>
            <person name="Fronick C."/>
            <person name="O'Laughlin M."/>
            <person name="Miner T."/>
            <person name="Herter B."/>
            <person name="Rosa B.A."/>
            <person name="Cordes M."/>
            <person name="Tomlinson C."/>
            <person name="Wollam A."/>
            <person name="Palsikar V.B."/>
            <person name="Mardis E.R."/>
            <person name="Wilson R.K."/>
        </authorList>
    </citation>
    <scope>NUCLEOTIDE SEQUENCE [LARGE SCALE GENOMIC DNA]</scope>
    <source>
        <strain evidence="19">DNF00896</strain>
    </source>
</reference>
<dbReference type="FunFam" id="3.30.160.20:FF:000003">
    <property type="entry name" value="Ribonuclease 3"/>
    <property type="match status" value="1"/>
</dbReference>
<keyword evidence="14 15" id="KW-0694">RNA-binding</keyword>
<dbReference type="GO" id="GO:0046872">
    <property type="term" value="F:metal ion binding"/>
    <property type="evidence" value="ECO:0007669"/>
    <property type="project" value="UniProtKB-KW"/>
</dbReference>
<comment type="function">
    <text evidence="15">Digests double-stranded RNA. Involved in the processing of primary rRNA transcript to yield the immediate precursors to the large and small rRNAs (23S and 16S). Processes some mRNAs, and tRNAs when they are encoded in the rRNA operon. Processes pre-crRNA and tracrRNA of type II CRISPR loci if present in the organism.</text>
</comment>
<evidence type="ECO:0000256" key="14">
    <source>
        <dbReference type="ARBA" id="ARBA00022884"/>
    </source>
</evidence>
<dbReference type="InterPro" id="IPR036389">
    <property type="entry name" value="RNase_III_sf"/>
</dbReference>